<evidence type="ECO:0000313" key="3">
    <source>
        <dbReference type="Proteomes" id="UP000680067"/>
    </source>
</evidence>
<protein>
    <submittedName>
        <fullName evidence="2">DUF2798 domain-containing protein</fullName>
    </submittedName>
</protein>
<accession>A0A941I5F6</accession>
<comment type="caution">
    <text evidence="2">The sequence shown here is derived from an EMBL/GenBank/DDBJ whole genome shotgun (WGS) entry which is preliminary data.</text>
</comment>
<evidence type="ECO:0000256" key="1">
    <source>
        <dbReference type="SAM" id="Phobius"/>
    </source>
</evidence>
<dbReference type="Pfam" id="PF11391">
    <property type="entry name" value="DUF2798"/>
    <property type="match status" value="1"/>
</dbReference>
<dbReference type="InterPro" id="IPR021529">
    <property type="entry name" value="DUF2798"/>
</dbReference>
<dbReference type="RefSeq" id="WP_212688043.1">
    <property type="nucleotide sequence ID" value="NZ_JAGSPN010000007.1"/>
</dbReference>
<proteinExistence type="predicted"/>
<keyword evidence="1" id="KW-0812">Transmembrane</keyword>
<keyword evidence="3" id="KW-1185">Reference proteome</keyword>
<keyword evidence="1" id="KW-0472">Membrane</keyword>
<reference evidence="2" key="1">
    <citation type="submission" date="2021-04" db="EMBL/GenBank/DDBJ databases">
        <title>novel species isolated from subtropical streams in China.</title>
        <authorList>
            <person name="Lu H."/>
        </authorList>
    </citation>
    <scope>NUCLEOTIDE SEQUENCE</scope>
    <source>
        <strain evidence="2">LFS511W</strain>
    </source>
</reference>
<dbReference type="AlphaFoldDB" id="A0A941I5F6"/>
<sequence length="75" mass="8287">MIPKKYAQLMFSLILSGLMSLLVSGITTVRTTGLHDQTLGLWLSAWLPAWMVAFPSVMVVAPLTQKLVAMLVRKD</sequence>
<dbReference type="EMBL" id="JAGSPN010000007">
    <property type="protein sequence ID" value="MBR7782742.1"/>
    <property type="molecule type" value="Genomic_DNA"/>
</dbReference>
<feature type="transmembrane region" description="Helical" evidence="1">
    <location>
        <begin position="41"/>
        <end position="64"/>
    </location>
</feature>
<keyword evidence="1" id="KW-1133">Transmembrane helix</keyword>
<name>A0A941I5F6_9BURK</name>
<gene>
    <name evidence="2" type="ORF">KDM89_11355</name>
</gene>
<organism evidence="2 3">
    <name type="scientific">Undibacterium luofuense</name>
    <dbReference type="NCBI Taxonomy" id="2828733"/>
    <lineage>
        <taxon>Bacteria</taxon>
        <taxon>Pseudomonadati</taxon>
        <taxon>Pseudomonadota</taxon>
        <taxon>Betaproteobacteria</taxon>
        <taxon>Burkholderiales</taxon>
        <taxon>Oxalobacteraceae</taxon>
        <taxon>Undibacterium</taxon>
    </lineage>
</organism>
<dbReference type="Proteomes" id="UP000680067">
    <property type="component" value="Unassembled WGS sequence"/>
</dbReference>
<evidence type="ECO:0000313" key="2">
    <source>
        <dbReference type="EMBL" id="MBR7782742.1"/>
    </source>
</evidence>